<proteinExistence type="predicted"/>
<feature type="transmembrane region" description="Helical" evidence="9">
    <location>
        <begin position="451"/>
        <end position="477"/>
    </location>
</feature>
<feature type="transmembrane region" description="Helical" evidence="9">
    <location>
        <begin position="180"/>
        <end position="200"/>
    </location>
</feature>
<dbReference type="InterPro" id="IPR029058">
    <property type="entry name" value="AB_hydrolase_fold"/>
</dbReference>
<dbReference type="PROSITE" id="PS00218">
    <property type="entry name" value="AMINO_ACID_PERMEASE_1"/>
    <property type="match status" value="1"/>
</dbReference>
<feature type="transmembrane region" description="Helical" evidence="9">
    <location>
        <begin position="242"/>
        <end position="262"/>
    </location>
</feature>
<feature type="transmembrane region" description="Helical" evidence="9">
    <location>
        <begin position="380"/>
        <end position="405"/>
    </location>
</feature>
<evidence type="ECO:0000256" key="4">
    <source>
        <dbReference type="ARBA" id="ARBA00022692"/>
    </source>
</evidence>
<dbReference type="EMBL" id="CAAKMV010000111">
    <property type="protein sequence ID" value="VIO55168.1"/>
    <property type="molecule type" value="Genomic_DNA"/>
</dbReference>
<dbReference type="Pfam" id="PF07859">
    <property type="entry name" value="Abhydrolase_3"/>
    <property type="match status" value="1"/>
</dbReference>
<evidence type="ECO:0000256" key="8">
    <source>
        <dbReference type="SAM" id="MobiDB-lite"/>
    </source>
</evidence>
<dbReference type="PANTHER" id="PTHR43341">
    <property type="entry name" value="AMINO ACID PERMEASE"/>
    <property type="match status" value="1"/>
</dbReference>
<dbReference type="GO" id="GO:0016787">
    <property type="term" value="F:hydrolase activity"/>
    <property type="evidence" value="ECO:0007669"/>
    <property type="project" value="InterPro"/>
</dbReference>
<feature type="transmembrane region" description="Helical" evidence="9">
    <location>
        <begin position="212"/>
        <end position="230"/>
    </location>
</feature>
<dbReference type="GO" id="GO:0015171">
    <property type="term" value="F:amino acid transmembrane transporter activity"/>
    <property type="evidence" value="ECO:0007669"/>
    <property type="project" value="TreeGrafter"/>
</dbReference>
<evidence type="ECO:0000259" key="11">
    <source>
        <dbReference type="Pfam" id="PF07859"/>
    </source>
</evidence>
<feature type="transmembrane region" description="Helical" evidence="9">
    <location>
        <begin position="282"/>
        <end position="304"/>
    </location>
</feature>
<dbReference type="InterPro" id="IPR013094">
    <property type="entry name" value="AB_hydrolase_3"/>
</dbReference>
<dbReference type="SUPFAM" id="SSF53474">
    <property type="entry name" value="alpha/beta-Hydrolases"/>
    <property type="match status" value="1"/>
</dbReference>
<keyword evidence="6 9" id="KW-1133">Transmembrane helix</keyword>
<dbReference type="AlphaFoldDB" id="A0A4E9D7M7"/>
<dbReference type="FunFam" id="1.20.1740.10:FF:000017">
    <property type="entry name" value="Amino acid permease"/>
    <property type="match status" value="1"/>
</dbReference>
<dbReference type="EMBL" id="CAJPIJ010000190">
    <property type="protein sequence ID" value="CAG2008925.1"/>
    <property type="molecule type" value="Genomic_DNA"/>
</dbReference>
<dbReference type="GO" id="GO:0005886">
    <property type="term" value="C:plasma membrane"/>
    <property type="evidence" value="ECO:0007669"/>
    <property type="project" value="UniProtKB-SubCell"/>
</dbReference>
<evidence type="ECO:0000256" key="9">
    <source>
        <dbReference type="SAM" id="Phobius"/>
    </source>
</evidence>
<comment type="subcellular location">
    <subcellularLocation>
        <location evidence="1">Cell membrane</location>
        <topology evidence="1">Multi-pass membrane protein</topology>
    </subcellularLocation>
</comment>
<dbReference type="PANTHER" id="PTHR43341:SF1">
    <property type="entry name" value="GENERAL AMINO-ACID PERMEASE GAP1"/>
    <property type="match status" value="1"/>
</dbReference>
<keyword evidence="2" id="KW-0813">Transport</keyword>
<dbReference type="Gene3D" id="3.40.50.1820">
    <property type="entry name" value="alpha/beta hydrolase"/>
    <property type="match status" value="1"/>
</dbReference>
<reference evidence="12" key="2">
    <citation type="submission" date="2021-03" db="EMBL/GenBank/DDBJ databases">
        <authorList>
            <person name="Alouane T."/>
            <person name="Langin T."/>
            <person name="Bonhomme L."/>
        </authorList>
    </citation>
    <scope>NUCLEOTIDE SEQUENCE</scope>
    <source>
        <strain evidence="12">MDC_Fg202</strain>
    </source>
</reference>
<feature type="domain" description="Alpha/beta hydrolase fold-3" evidence="11">
    <location>
        <begin position="681"/>
        <end position="882"/>
    </location>
</feature>
<dbReference type="NCBIfam" id="TIGR00913">
    <property type="entry name" value="2A0310"/>
    <property type="match status" value="1"/>
</dbReference>
<keyword evidence="5" id="KW-0029">Amino-acid transport</keyword>
<dbReference type="InterPro" id="IPR004841">
    <property type="entry name" value="AA-permease/SLC12A_dom"/>
</dbReference>
<dbReference type="InterPro" id="IPR050524">
    <property type="entry name" value="APC_YAT"/>
</dbReference>
<evidence type="ECO:0000256" key="7">
    <source>
        <dbReference type="ARBA" id="ARBA00023136"/>
    </source>
</evidence>
<dbReference type="Proteomes" id="UP000746612">
    <property type="component" value="Unassembled WGS sequence"/>
</dbReference>
<evidence type="ECO:0000256" key="3">
    <source>
        <dbReference type="ARBA" id="ARBA00022475"/>
    </source>
</evidence>
<feature type="transmembrane region" description="Helical" evidence="9">
    <location>
        <begin position="325"/>
        <end position="346"/>
    </location>
</feature>
<evidence type="ECO:0000313" key="13">
    <source>
        <dbReference type="EMBL" id="VIO55168.1"/>
    </source>
</evidence>
<evidence type="ECO:0000259" key="10">
    <source>
        <dbReference type="Pfam" id="PF00324"/>
    </source>
</evidence>
<evidence type="ECO:0000256" key="5">
    <source>
        <dbReference type="ARBA" id="ARBA00022970"/>
    </source>
</evidence>
<keyword evidence="7 9" id="KW-0472">Membrane</keyword>
<gene>
    <name evidence="13" type="ORF">FUG_LOCUS145355</name>
    <name evidence="12" type="ORF">MDCFG202_LOCUS570543</name>
</gene>
<evidence type="ECO:0000256" key="2">
    <source>
        <dbReference type="ARBA" id="ARBA00022448"/>
    </source>
</evidence>
<protein>
    <recommendedName>
        <fullName evidence="14">Amino acid permease/ SLC12A domain-containing protein</fullName>
    </recommendedName>
</protein>
<feature type="transmembrane region" description="Helical" evidence="9">
    <location>
        <begin position="105"/>
        <end position="125"/>
    </location>
</feature>
<feature type="transmembrane region" description="Helical" evidence="9">
    <location>
        <begin position="541"/>
        <end position="561"/>
    </location>
</feature>
<dbReference type="Pfam" id="PF00324">
    <property type="entry name" value="AA_permease"/>
    <property type="match status" value="1"/>
</dbReference>
<organism evidence="13">
    <name type="scientific">Gibberella zeae</name>
    <name type="common">Wheat head blight fungus</name>
    <name type="synonym">Fusarium graminearum</name>
    <dbReference type="NCBI Taxonomy" id="5518"/>
    <lineage>
        <taxon>Eukaryota</taxon>
        <taxon>Fungi</taxon>
        <taxon>Dikarya</taxon>
        <taxon>Ascomycota</taxon>
        <taxon>Pezizomycotina</taxon>
        <taxon>Sordariomycetes</taxon>
        <taxon>Hypocreomycetidae</taxon>
        <taxon>Hypocreales</taxon>
        <taxon>Nectriaceae</taxon>
        <taxon>Fusarium</taxon>
    </lineage>
</organism>
<name>A0A4E9D7M7_GIBZA</name>
<evidence type="ECO:0000313" key="12">
    <source>
        <dbReference type="EMBL" id="CAG2008925.1"/>
    </source>
</evidence>
<feature type="domain" description="Amino acid permease/ SLC12A" evidence="10">
    <location>
        <begin position="102"/>
        <end position="567"/>
    </location>
</feature>
<feature type="transmembrane region" description="Helical" evidence="9">
    <location>
        <begin position="131"/>
        <end position="159"/>
    </location>
</feature>
<sequence>MAYQREFEMQAIPPPSPKTLPSTEPSSNTPTPDPDPDSTSPGALHRLLTSFTRAPPPSHSEDEYSLSSYNTSYATNGRLFNMSKANYNSANTALARELKNRHLQMIAFGGSIGTGLFVASGVALFRGGPASLLIAFITMGTMQFFTMQALGELSVAFPVGGSFSNYSTRFLDPSWGFAMGWNYTLQYLIVLPLEIIAGAFTTNYWNPDASKSIFIILFFFLILGINLLGVKGYGEAEFIFSAVKITAVMGFILLGIIINIAGEPEGGYIGFSHWQNPGAFNNGFKGFASVLVTATFSFAGTEMVGLAAAETSNPKKSLPAAVKQVFWRISLFYILSILLIGLLVPYNEPRLLGAKYGSDAAASPFVIAIEMSGSDILPDIMNAVILISLISVGNTAVYASSRTIAALAEQSLAPKIFAYIDRAGRPLIAIICCGTVGLLAFVANSDIHNEIFNWLLAISGLSTLFTWASICVCHIRFRKAWRLSGYKLSQLAFKSQVGVWGSWVALAAYTTVLLLQFWVAISPIQPTDQAPFTTPERIKNFFLQVLTVPVILIFYIVHKLWMRTKIVRDKDIDIHTGRRYLQVWNEEEEQARRAWPLWKRISDQYDTATMTTHTFWQYVRLKIIVTLLRLINQVATRPHFKPSPTCNRKLVRIPSRDLNRFIDAWLYYPPNHAEDDKRGLVINWHGGGCVLPNLGMDHEFCETVAVERNILVLDADYRKAPDDPFPAAIEDAEDTFRWVESQSHRFDLDRVALSGFSSGGNLALVASSELRREFKNINIRAVYSFYPGVDFSIPPEQKIVANPIRPLPFWFQRLIAEAYLPRVEDRKSPRASPMYADTMSFPARVMLFVCSGDILTPETEAFGEKLVEGGIDVEVVRVQGAHAFDKTTSRNFFNPDKRDMTYSKVLRSLEDVL</sequence>
<feature type="compositionally biased region" description="Low complexity" evidence="8">
    <location>
        <begin position="19"/>
        <end position="30"/>
    </location>
</feature>
<keyword evidence="4 9" id="KW-0812">Transmembrane</keyword>
<dbReference type="Gene3D" id="1.20.1740.10">
    <property type="entry name" value="Amino acid/polyamine transporter I"/>
    <property type="match status" value="1"/>
</dbReference>
<reference evidence="13" key="1">
    <citation type="submission" date="2019-04" db="EMBL/GenBank/DDBJ databases">
        <authorList>
            <person name="Melise S."/>
            <person name="Noan J."/>
            <person name="Okalmin O."/>
        </authorList>
    </citation>
    <scope>NUCLEOTIDE SEQUENCE</scope>
    <source>
        <strain evidence="13">FN9</strain>
    </source>
</reference>
<dbReference type="InterPro" id="IPR004840">
    <property type="entry name" value="Amino_acid_permease_CS"/>
</dbReference>
<keyword evidence="3" id="KW-1003">Cell membrane</keyword>
<evidence type="ECO:0000256" key="1">
    <source>
        <dbReference type="ARBA" id="ARBA00004651"/>
    </source>
</evidence>
<dbReference type="InterPro" id="IPR004762">
    <property type="entry name" value="Amino_acid_permease_fungi"/>
</dbReference>
<evidence type="ECO:0000256" key="6">
    <source>
        <dbReference type="ARBA" id="ARBA00022989"/>
    </source>
</evidence>
<feature type="transmembrane region" description="Helical" evidence="9">
    <location>
        <begin position="497"/>
        <end position="521"/>
    </location>
</feature>
<feature type="region of interest" description="Disordered" evidence="8">
    <location>
        <begin position="1"/>
        <end position="43"/>
    </location>
</feature>
<evidence type="ECO:0008006" key="14">
    <source>
        <dbReference type="Google" id="ProtNLM"/>
    </source>
</evidence>
<feature type="transmembrane region" description="Helical" evidence="9">
    <location>
        <begin position="426"/>
        <end position="445"/>
    </location>
</feature>
<accession>A0A4E9D7M7</accession>